<dbReference type="Proteomes" id="UP001168821">
    <property type="component" value="Unassembled WGS sequence"/>
</dbReference>
<accession>A0AA38MR70</accession>
<dbReference type="EMBL" id="JALNTZ010000001">
    <property type="protein sequence ID" value="KAJ3664478.1"/>
    <property type="molecule type" value="Genomic_DNA"/>
</dbReference>
<dbReference type="AlphaFoldDB" id="A0AA38MR70"/>
<sequence>MGAVAPPLPEGGRFNPFSRRDGGINHLQLFFICFCRRREDMTRSSGLKNTFISLFFFLMGSRRCKLGKVRDTRELCILYDKWIIDFVIESLRQCEVFSVEMCDDEPLSRRLLRDSVRRTIDMLLCKRLTGRHEEALSGDLCEFFGSGDGFVGSRSGTDVWLTKPT</sequence>
<protein>
    <submittedName>
        <fullName evidence="1">Uncharacterized protein</fullName>
    </submittedName>
</protein>
<evidence type="ECO:0000313" key="2">
    <source>
        <dbReference type="Proteomes" id="UP001168821"/>
    </source>
</evidence>
<evidence type="ECO:0000313" key="1">
    <source>
        <dbReference type="EMBL" id="KAJ3664478.1"/>
    </source>
</evidence>
<keyword evidence="2" id="KW-1185">Reference proteome</keyword>
<proteinExistence type="predicted"/>
<name>A0AA38MR70_9CUCU</name>
<organism evidence="1 2">
    <name type="scientific">Zophobas morio</name>
    <dbReference type="NCBI Taxonomy" id="2755281"/>
    <lineage>
        <taxon>Eukaryota</taxon>
        <taxon>Metazoa</taxon>
        <taxon>Ecdysozoa</taxon>
        <taxon>Arthropoda</taxon>
        <taxon>Hexapoda</taxon>
        <taxon>Insecta</taxon>
        <taxon>Pterygota</taxon>
        <taxon>Neoptera</taxon>
        <taxon>Endopterygota</taxon>
        <taxon>Coleoptera</taxon>
        <taxon>Polyphaga</taxon>
        <taxon>Cucujiformia</taxon>
        <taxon>Tenebrionidae</taxon>
        <taxon>Zophobas</taxon>
    </lineage>
</organism>
<gene>
    <name evidence="1" type="ORF">Zmor_000041</name>
</gene>
<reference evidence="1" key="1">
    <citation type="journal article" date="2023" name="G3 (Bethesda)">
        <title>Whole genome assemblies of Zophobas morio and Tenebrio molitor.</title>
        <authorList>
            <person name="Kaur S."/>
            <person name="Stinson S.A."/>
            <person name="diCenzo G.C."/>
        </authorList>
    </citation>
    <scope>NUCLEOTIDE SEQUENCE</scope>
    <source>
        <strain evidence="1">QUZm001</strain>
    </source>
</reference>
<comment type="caution">
    <text evidence="1">The sequence shown here is derived from an EMBL/GenBank/DDBJ whole genome shotgun (WGS) entry which is preliminary data.</text>
</comment>